<proteinExistence type="predicted"/>
<name>A0A4S5BYP5_9BURK</name>
<dbReference type="Gene3D" id="2.40.30.160">
    <property type="match status" value="1"/>
</dbReference>
<dbReference type="GO" id="GO:0016226">
    <property type="term" value="P:iron-sulfur cluster assembly"/>
    <property type="evidence" value="ECO:0007669"/>
    <property type="project" value="TreeGrafter"/>
</dbReference>
<protein>
    <submittedName>
        <fullName evidence="2">Folate-binding protein YgfZ</fullName>
    </submittedName>
</protein>
<evidence type="ECO:0000313" key="3">
    <source>
        <dbReference type="Proteomes" id="UP000306236"/>
    </source>
</evidence>
<dbReference type="Gene3D" id="3.30.70.1400">
    <property type="entry name" value="Aminomethyltransferase beta-barrel domains"/>
    <property type="match status" value="1"/>
</dbReference>
<gene>
    <name evidence="2" type="ORF">E8K88_00605</name>
</gene>
<dbReference type="InterPro" id="IPR045179">
    <property type="entry name" value="YgfZ/GcvT"/>
</dbReference>
<dbReference type="OrthoDB" id="9796287at2"/>
<dbReference type="NCBIfam" id="TIGR03317">
    <property type="entry name" value="ygfZ_signature"/>
    <property type="match status" value="1"/>
</dbReference>
<feature type="domain" description="GCVT N-terminal" evidence="1">
    <location>
        <begin position="12"/>
        <end position="136"/>
    </location>
</feature>
<reference evidence="2 3" key="1">
    <citation type="submission" date="2019-04" db="EMBL/GenBank/DDBJ databases">
        <title>Lampropedia sp YIM MLB12 draf genome.</title>
        <authorList>
            <person name="Wang Y.-X."/>
        </authorList>
    </citation>
    <scope>NUCLEOTIDE SEQUENCE [LARGE SCALE GENOMIC DNA]</scope>
    <source>
        <strain evidence="2 3">YIM MLB12</strain>
    </source>
</reference>
<dbReference type="AlphaFoldDB" id="A0A4S5BYP5"/>
<organism evidence="2 3">
    <name type="scientific">Lampropedia aestuarii</name>
    <dbReference type="NCBI Taxonomy" id="2562762"/>
    <lineage>
        <taxon>Bacteria</taxon>
        <taxon>Pseudomonadati</taxon>
        <taxon>Pseudomonadota</taxon>
        <taxon>Betaproteobacteria</taxon>
        <taxon>Burkholderiales</taxon>
        <taxon>Comamonadaceae</taxon>
        <taxon>Lampropedia</taxon>
    </lineage>
</organism>
<keyword evidence="3" id="KW-1185">Reference proteome</keyword>
<dbReference type="InterPro" id="IPR006222">
    <property type="entry name" value="GCVT_N"/>
</dbReference>
<comment type="caution">
    <text evidence="2">The sequence shown here is derived from an EMBL/GenBank/DDBJ whole genome shotgun (WGS) entry which is preliminary data.</text>
</comment>
<dbReference type="PANTHER" id="PTHR22602">
    <property type="entry name" value="TRANSFERASE CAF17, MITOCHONDRIAL-RELATED"/>
    <property type="match status" value="1"/>
</dbReference>
<accession>A0A4S5BYP5</accession>
<evidence type="ECO:0000259" key="1">
    <source>
        <dbReference type="Pfam" id="PF01571"/>
    </source>
</evidence>
<dbReference type="SUPFAM" id="SSF103025">
    <property type="entry name" value="Folate-binding domain"/>
    <property type="match status" value="1"/>
</dbReference>
<evidence type="ECO:0000313" key="2">
    <source>
        <dbReference type="EMBL" id="THJ36441.1"/>
    </source>
</evidence>
<dbReference type="RefSeq" id="WP_136404700.1">
    <property type="nucleotide sequence ID" value="NZ_SSWX01000001.1"/>
</dbReference>
<sequence length="371" mass="38978">MTLSLHAITPVPELGVLHCAGPDTLTFLQGQLSNDFALMRHNQARLAAFLSAKGRMQASFIAVRYGPHDVLLLAHTSILAAVQKRLSMFVLRAKVKITDASAQWQLHGALGNAALSTLQALQDSALESAPVPWQCVSNGDAQAGLPSPEAGADATQAHAPSWAVALYPAAGLPRALLIQPQGAALPEAVAALADPAQAAERAQQWAWSEVAAGIATISAPVVDLFVPQMLNYESVGGVNFKKGCYPGQEVVARSQFRGAIKRRAFLAHGQAVNLPKAGDEIYSADDLEQPCGTVAQVALSASTLPHPTEANKPQAFDAIVSIKTDAAEQALLIRSAVAASDAEAPSERLEPANPDIPVRLSKAPYPILEDL</sequence>
<dbReference type="InterPro" id="IPR017703">
    <property type="entry name" value="YgfZ/GCV_T_CS"/>
</dbReference>
<dbReference type="EMBL" id="SSWX01000001">
    <property type="protein sequence ID" value="THJ36441.1"/>
    <property type="molecule type" value="Genomic_DNA"/>
</dbReference>
<dbReference type="Pfam" id="PF01571">
    <property type="entry name" value="GCV_T"/>
    <property type="match status" value="1"/>
</dbReference>
<dbReference type="PANTHER" id="PTHR22602:SF0">
    <property type="entry name" value="TRANSFERASE CAF17, MITOCHONDRIAL-RELATED"/>
    <property type="match status" value="1"/>
</dbReference>
<dbReference type="Proteomes" id="UP000306236">
    <property type="component" value="Unassembled WGS sequence"/>
</dbReference>